<dbReference type="Gene3D" id="3.10.450.50">
    <property type="match status" value="1"/>
</dbReference>
<dbReference type="InterPro" id="IPR032710">
    <property type="entry name" value="NTF2-like_dom_sf"/>
</dbReference>
<sequence>IFEKHIINSKEEDDNSILIKNLYEAILKEDVVALKSYLSLELDWWYHGPPGHQHMKFLLTGISRCKAYVFNPDEIRAIGNRVFVEGPGRTPSGSWIHIWTIKDNLCVVLREYSNTAIMVTNVTPIKEGSIGTHDVFFLWQSRLARIRDANIPSIVLTIDVTTS</sequence>
<feature type="non-terminal residue" evidence="1">
    <location>
        <position position="1"/>
    </location>
</feature>
<keyword evidence="2" id="KW-1185">Reference proteome</keyword>
<dbReference type="PANTHER" id="PTHR33703:SF1">
    <property type="entry name" value="WOUND-INDUCED PROTEIN 1"/>
    <property type="match status" value="1"/>
</dbReference>
<dbReference type="Pfam" id="PF07107">
    <property type="entry name" value="WI12"/>
    <property type="match status" value="1"/>
</dbReference>
<dbReference type="InterPro" id="IPR009798">
    <property type="entry name" value="Wun1-like"/>
</dbReference>
<dbReference type="SUPFAM" id="SSF54427">
    <property type="entry name" value="NTF2-like"/>
    <property type="match status" value="1"/>
</dbReference>
<comment type="caution">
    <text evidence="1">The sequence shown here is derived from an EMBL/GenBank/DDBJ whole genome shotgun (WGS) entry which is preliminary data.</text>
</comment>
<evidence type="ECO:0000313" key="2">
    <source>
        <dbReference type="Proteomes" id="UP000822688"/>
    </source>
</evidence>
<dbReference type="PANTHER" id="PTHR33703">
    <property type="entry name" value="OS07G0691300 PROTEIN"/>
    <property type="match status" value="1"/>
</dbReference>
<dbReference type="EMBL" id="CM026424">
    <property type="protein sequence ID" value="KAG0579135.1"/>
    <property type="molecule type" value="Genomic_DNA"/>
</dbReference>
<gene>
    <name evidence="1" type="ORF">KC19_4G075300</name>
</gene>
<accession>A0A8T0I826</accession>
<reference evidence="1" key="1">
    <citation type="submission" date="2020-06" db="EMBL/GenBank/DDBJ databases">
        <title>WGS assembly of Ceratodon purpureus strain R40.</title>
        <authorList>
            <person name="Carey S.B."/>
            <person name="Jenkins J."/>
            <person name="Shu S."/>
            <person name="Lovell J.T."/>
            <person name="Sreedasyam A."/>
            <person name="Maumus F."/>
            <person name="Tiley G.P."/>
            <person name="Fernandez-Pozo N."/>
            <person name="Barry K."/>
            <person name="Chen C."/>
            <person name="Wang M."/>
            <person name="Lipzen A."/>
            <person name="Daum C."/>
            <person name="Saski C.A."/>
            <person name="Payton A.C."/>
            <person name="Mcbreen J.C."/>
            <person name="Conrad R.E."/>
            <person name="Kollar L.M."/>
            <person name="Olsson S."/>
            <person name="Huttunen S."/>
            <person name="Landis J.B."/>
            <person name="Wickett N.J."/>
            <person name="Johnson M.G."/>
            <person name="Rensing S.A."/>
            <person name="Grimwood J."/>
            <person name="Schmutz J."/>
            <person name="Mcdaniel S.F."/>
        </authorList>
    </citation>
    <scope>NUCLEOTIDE SEQUENCE</scope>
    <source>
        <strain evidence="1">R40</strain>
    </source>
</reference>
<evidence type="ECO:0000313" key="1">
    <source>
        <dbReference type="EMBL" id="KAG0579135.1"/>
    </source>
</evidence>
<name>A0A8T0I826_CERPU</name>
<proteinExistence type="predicted"/>
<dbReference type="AlphaFoldDB" id="A0A8T0I826"/>
<dbReference type="Proteomes" id="UP000822688">
    <property type="component" value="Chromosome 4"/>
</dbReference>
<organism evidence="1 2">
    <name type="scientific">Ceratodon purpureus</name>
    <name type="common">Fire moss</name>
    <name type="synonym">Dicranum purpureum</name>
    <dbReference type="NCBI Taxonomy" id="3225"/>
    <lineage>
        <taxon>Eukaryota</taxon>
        <taxon>Viridiplantae</taxon>
        <taxon>Streptophyta</taxon>
        <taxon>Embryophyta</taxon>
        <taxon>Bryophyta</taxon>
        <taxon>Bryophytina</taxon>
        <taxon>Bryopsida</taxon>
        <taxon>Dicranidae</taxon>
        <taxon>Pseudoditrichales</taxon>
        <taxon>Ditrichaceae</taxon>
        <taxon>Ceratodon</taxon>
    </lineage>
</organism>
<protein>
    <submittedName>
        <fullName evidence="1">Uncharacterized protein</fullName>
    </submittedName>
</protein>